<comment type="caution">
    <text evidence="1">The sequence shown here is derived from an EMBL/GenBank/DDBJ whole genome shotgun (WGS) entry which is preliminary data.</text>
</comment>
<protein>
    <submittedName>
        <fullName evidence="1">Uncharacterized protein</fullName>
    </submittedName>
</protein>
<sequence>MIQVDQFCEELQALGLAPVVEDEMLLLEYSFDAVDQKAVIRLINKYVGFWKSIGIKTDHSKDDKIARYKIPVLWIKGEDLTDDQLQTAVESIQQRMGGITKSQVNNMKHAIGYKAERVTDGKFLASRNFFGVSEELPEWEDLVLCGLATKRQQFNETVYHVSQKGLDFLAALLDIEIVEDNE</sequence>
<dbReference type="HOGENOM" id="CLU_1479315_0_0_10"/>
<evidence type="ECO:0000313" key="2">
    <source>
        <dbReference type="Proteomes" id="UP000014212"/>
    </source>
</evidence>
<dbReference type="AlphaFoldDB" id="R9HVE1"/>
<dbReference type="RefSeq" id="WP_016274479.1">
    <property type="nucleotide sequence ID" value="NZ_KE159491.1"/>
</dbReference>
<proteinExistence type="predicted"/>
<reference evidence="1 2" key="1">
    <citation type="submission" date="2013-04" db="EMBL/GenBank/DDBJ databases">
        <title>The Genome Sequence of Bacteroides uniformis dnLKV2.</title>
        <authorList>
            <consortium name="The Broad Institute Genomics Platform"/>
            <consortium name="The Broad Institute Genome Sequencing Center for Infectious Disease"/>
            <person name="Earl A."/>
            <person name="Xavier R."/>
            <person name="Kuhn K."/>
            <person name="Stappenbeck T."/>
            <person name="Walker B."/>
            <person name="Young S."/>
            <person name="Zeng Q."/>
            <person name="Gargeya S."/>
            <person name="Fitzgerald M."/>
            <person name="Haas B."/>
            <person name="Abouelleil A."/>
            <person name="Allen A.W."/>
            <person name="Alvarado L."/>
            <person name="Arachchi H.M."/>
            <person name="Berlin A.M."/>
            <person name="Chapman S.B."/>
            <person name="Gainer-Dewar J."/>
            <person name="Goldberg J."/>
            <person name="Griggs A."/>
            <person name="Gujja S."/>
            <person name="Hansen M."/>
            <person name="Howarth C."/>
            <person name="Imamovic A."/>
            <person name="Ireland A."/>
            <person name="Larimer J."/>
            <person name="McCowan C."/>
            <person name="Murphy C."/>
            <person name="Pearson M."/>
            <person name="Poon T.W."/>
            <person name="Priest M."/>
            <person name="Roberts A."/>
            <person name="Saif S."/>
            <person name="Shea T."/>
            <person name="Sisk P."/>
            <person name="Sykes S."/>
            <person name="Wortman J."/>
            <person name="Nusbaum C."/>
            <person name="Birren B."/>
        </authorList>
    </citation>
    <scope>NUCLEOTIDE SEQUENCE [LARGE SCALE GENOMIC DNA]</scope>
    <source>
        <strain evidence="2">dnLKV2</strain>
    </source>
</reference>
<dbReference type="EMBL" id="ASSO01000014">
    <property type="protein sequence ID" value="EOS05120.1"/>
    <property type="molecule type" value="Genomic_DNA"/>
</dbReference>
<gene>
    <name evidence="1" type="ORF">C801_04051</name>
</gene>
<accession>R9HVE1</accession>
<name>R9HVE1_BACUN</name>
<dbReference type="PATRIC" id="fig|1235787.3.peg.4115"/>
<evidence type="ECO:0000313" key="1">
    <source>
        <dbReference type="EMBL" id="EOS05120.1"/>
    </source>
</evidence>
<organism evidence="1 2">
    <name type="scientific">Bacteroides uniformis dnLKV2</name>
    <dbReference type="NCBI Taxonomy" id="1235787"/>
    <lineage>
        <taxon>Bacteria</taxon>
        <taxon>Pseudomonadati</taxon>
        <taxon>Bacteroidota</taxon>
        <taxon>Bacteroidia</taxon>
        <taxon>Bacteroidales</taxon>
        <taxon>Bacteroidaceae</taxon>
        <taxon>Bacteroides</taxon>
    </lineage>
</organism>
<dbReference type="Proteomes" id="UP000014212">
    <property type="component" value="Unassembled WGS sequence"/>
</dbReference>